<organism evidence="1">
    <name type="scientific">uncultured Caudovirales phage</name>
    <dbReference type="NCBI Taxonomy" id="2100421"/>
    <lineage>
        <taxon>Viruses</taxon>
        <taxon>Duplodnaviria</taxon>
        <taxon>Heunggongvirae</taxon>
        <taxon>Uroviricota</taxon>
        <taxon>Caudoviricetes</taxon>
        <taxon>Peduoviridae</taxon>
        <taxon>Maltschvirus</taxon>
        <taxon>Maltschvirus maltsch</taxon>
    </lineage>
</organism>
<accession>A0A6J5MSB0</accession>
<gene>
    <name evidence="1" type="ORF">UFOVP510_57</name>
</gene>
<dbReference type="EMBL" id="LR796493">
    <property type="protein sequence ID" value="CAB4147926.1"/>
    <property type="molecule type" value="Genomic_DNA"/>
</dbReference>
<protein>
    <submittedName>
        <fullName evidence="1">Uncharacterized protein</fullName>
    </submittedName>
</protein>
<name>A0A6J5MSB0_9CAUD</name>
<reference evidence="1" key="1">
    <citation type="submission" date="2020-04" db="EMBL/GenBank/DDBJ databases">
        <authorList>
            <person name="Chiriac C."/>
            <person name="Salcher M."/>
            <person name="Ghai R."/>
            <person name="Kavagutti S V."/>
        </authorList>
    </citation>
    <scope>NUCLEOTIDE SEQUENCE</scope>
</reference>
<sequence length="155" mass="17704">MNEPKNTKADLGYEMYACTYRINQDGFLSSPMKGRIAIGKKSPDEKTDDYELMLAHFTPEQIQKSGFSYEADPAFEIIEVEGYQPKAFEMPDHLPEAPYHPIPGTHYILLPDGNVARMLKPCMVKGREYFNLSKTGEKIKRVSRKWILSEIAKAL</sequence>
<evidence type="ECO:0000313" key="1">
    <source>
        <dbReference type="EMBL" id="CAB4147926.1"/>
    </source>
</evidence>
<proteinExistence type="predicted"/>